<evidence type="ECO:0000313" key="1">
    <source>
        <dbReference type="EMBL" id="ABS03198.1"/>
    </source>
</evidence>
<dbReference type="Proteomes" id="UP000001116">
    <property type="component" value="Chromosome"/>
</dbReference>
<evidence type="ECO:0000313" key="2">
    <source>
        <dbReference type="Proteomes" id="UP000001116"/>
    </source>
</evidence>
<dbReference type="RefSeq" id="WP_011981663.1">
    <property type="nucleotide sequence ID" value="NC_009664.2"/>
</dbReference>
<dbReference type="EMBL" id="CP000750">
    <property type="protein sequence ID" value="ABS03198.1"/>
    <property type="molecule type" value="Genomic_DNA"/>
</dbReference>
<reference evidence="2" key="1">
    <citation type="journal article" date="2008" name="PLoS ONE">
        <title>Survival in nuclear waste, extreme resistance, and potential applications gleaned from the genome sequence of Kineococcus radiotolerans SRS30216.</title>
        <authorList>
            <person name="Bagwell C.E."/>
            <person name="Bhat S."/>
            <person name="Hawkins G.M."/>
            <person name="Smith B.W."/>
            <person name="Biswas T."/>
            <person name="Hoover T.R."/>
            <person name="Saunders E."/>
            <person name="Han C.S."/>
            <person name="Tsodikov O.V."/>
            <person name="Shimkets L.J."/>
        </authorList>
    </citation>
    <scope>NUCLEOTIDE SEQUENCE [LARGE SCALE GENOMIC DNA]</scope>
    <source>
        <strain evidence="2">ATCC BAA-149 / DSM 14245 / SRS30216</strain>
    </source>
</reference>
<gene>
    <name evidence="1" type="ordered locus">Krad_1712</name>
</gene>
<dbReference type="AlphaFoldDB" id="A6W8Q9"/>
<sequence>MPDFTIDDFEIERPDDEFAYTAKSGRRYVFADPKALKGRDLLRLNFQDPEETLLILLGDDYDEFMDEDEVDGYLIDPLMERWAKQYKLPVDMGKGRGSRRPSAGSGKR</sequence>
<dbReference type="STRING" id="266940.Krad_1712"/>
<name>A6W8Q9_KINRD</name>
<dbReference type="HOGENOM" id="CLU_2193427_0_0_11"/>
<dbReference type="KEGG" id="kra:Krad_1712"/>
<organism evidence="1 2">
    <name type="scientific">Kineococcus radiotolerans (strain ATCC BAA-149 / DSM 14245 / SRS30216)</name>
    <dbReference type="NCBI Taxonomy" id="266940"/>
    <lineage>
        <taxon>Bacteria</taxon>
        <taxon>Bacillati</taxon>
        <taxon>Actinomycetota</taxon>
        <taxon>Actinomycetes</taxon>
        <taxon>Kineosporiales</taxon>
        <taxon>Kineosporiaceae</taxon>
        <taxon>Kineococcus</taxon>
    </lineage>
</organism>
<accession>A6W8Q9</accession>
<protein>
    <submittedName>
        <fullName evidence="1">Uncharacterized protein</fullName>
    </submittedName>
</protein>
<keyword evidence="2" id="KW-1185">Reference proteome</keyword>
<proteinExistence type="predicted"/>